<evidence type="ECO:0000259" key="2">
    <source>
        <dbReference type="Pfam" id="PF01569"/>
    </source>
</evidence>
<evidence type="ECO:0000313" key="3">
    <source>
        <dbReference type="EMBL" id="MFD3001468.1"/>
    </source>
</evidence>
<dbReference type="CDD" id="cd03398">
    <property type="entry name" value="PAP2_haloperoxidase"/>
    <property type="match status" value="1"/>
</dbReference>
<dbReference type="PANTHER" id="PTHR34599">
    <property type="entry name" value="PEROXIDASE-RELATED"/>
    <property type="match status" value="1"/>
</dbReference>
<proteinExistence type="predicted"/>
<feature type="domain" description="Phosphatidic acid phosphatase type 2/haloperoxidase" evidence="2">
    <location>
        <begin position="342"/>
        <end position="430"/>
    </location>
</feature>
<dbReference type="Proteomes" id="UP001597641">
    <property type="component" value="Unassembled WGS sequence"/>
</dbReference>
<dbReference type="InterPro" id="IPR036938">
    <property type="entry name" value="PAP2/HPO_sf"/>
</dbReference>
<dbReference type="PANTHER" id="PTHR34599:SF1">
    <property type="entry name" value="PHOSPHATIDIC ACID PHOSPHATASE TYPE 2_HALOPEROXIDASE DOMAIN-CONTAINING PROTEIN"/>
    <property type="match status" value="1"/>
</dbReference>
<dbReference type="InterPro" id="IPR052559">
    <property type="entry name" value="V-haloperoxidase"/>
</dbReference>
<evidence type="ECO:0000256" key="1">
    <source>
        <dbReference type="SAM" id="SignalP"/>
    </source>
</evidence>
<feature type="chain" id="PRO_5046401686" evidence="1">
    <location>
        <begin position="30"/>
        <end position="460"/>
    </location>
</feature>
<protein>
    <submittedName>
        <fullName evidence="3">Phosphatase PAP2 family protein</fullName>
    </submittedName>
</protein>
<keyword evidence="1" id="KW-0732">Signal</keyword>
<sequence>MKNYLNQIRLLCLLLISSTVAINTCFSQAANYEASKWKTMLLDNPQGIRIDAPPGSAATKAELKNIKQRMGVLSQQELSQIRYWNAGAPAYRWNQLATRLFPQKYTSKLRMPGAWMNIAIYDATVLAWQEKVRYKRQRPSVKDYSLITVIASPLTYSYPCEHSVTAAAAAHVLAYFLPEKADSILQLARAASQTRIDAGVQYPSDVEAGWKLGEQVARQIIQKAENDGSATAWNGELNKDPKKWTGSFPMGISLAAFTPMVMKSTDQFRPLPPPDFEADMKELKEFKPTFKTNALAYYWASTADIWIDLANEKMFEYGMSHDAPALARVYAVLSSAAYDAAIAIMDAKYAYWGIRPDQYDKTYKPLISTPPFPGYPSGHAAGAATSSAVLEYFFPDDAEQFQQLAKDCADSRFYAGIHFRTDNEVALKMGKELGRYVVETWMKETLPGSNGLSSRNNRYR</sequence>
<comment type="caution">
    <text evidence="3">The sequence shown here is derived from an EMBL/GenBank/DDBJ whole genome shotgun (WGS) entry which is preliminary data.</text>
</comment>
<evidence type="ECO:0000313" key="4">
    <source>
        <dbReference type="Proteomes" id="UP001597641"/>
    </source>
</evidence>
<dbReference type="InterPro" id="IPR000326">
    <property type="entry name" value="PAP2/HPO"/>
</dbReference>
<dbReference type="CDD" id="cd03380">
    <property type="entry name" value="PAP2_like_1"/>
    <property type="match status" value="1"/>
</dbReference>
<dbReference type="InterPro" id="IPR016119">
    <property type="entry name" value="Br/Cl_peroxidase_C"/>
</dbReference>
<dbReference type="SUPFAM" id="SSF48317">
    <property type="entry name" value="Acid phosphatase/Vanadium-dependent haloperoxidase"/>
    <property type="match status" value="2"/>
</dbReference>
<feature type="domain" description="Phosphatidic acid phosphatase type 2/haloperoxidase" evidence="2">
    <location>
        <begin position="131"/>
        <end position="218"/>
    </location>
</feature>
<gene>
    <name evidence="3" type="ORF">ACFS7Z_13945</name>
</gene>
<feature type="signal peptide" evidence="1">
    <location>
        <begin position="1"/>
        <end position="29"/>
    </location>
</feature>
<keyword evidence="4" id="KW-1185">Reference proteome</keyword>
<dbReference type="Pfam" id="PF01569">
    <property type="entry name" value="PAP2"/>
    <property type="match status" value="2"/>
</dbReference>
<dbReference type="Gene3D" id="1.20.144.10">
    <property type="entry name" value="Phosphatidic acid phosphatase type 2/haloperoxidase"/>
    <property type="match status" value="1"/>
</dbReference>
<dbReference type="RefSeq" id="WP_377485599.1">
    <property type="nucleotide sequence ID" value="NZ_JBHUOX010000010.1"/>
</dbReference>
<name>A0ABW6BWK5_9BACT</name>
<accession>A0ABW6BWK5</accession>
<reference evidence="4" key="1">
    <citation type="journal article" date="2019" name="Int. J. Syst. Evol. Microbiol.">
        <title>The Global Catalogue of Microorganisms (GCM) 10K type strain sequencing project: providing services to taxonomists for standard genome sequencing and annotation.</title>
        <authorList>
            <consortium name="The Broad Institute Genomics Platform"/>
            <consortium name="The Broad Institute Genome Sequencing Center for Infectious Disease"/>
            <person name="Wu L."/>
            <person name="Ma J."/>
        </authorList>
    </citation>
    <scope>NUCLEOTIDE SEQUENCE [LARGE SCALE GENOMIC DNA]</scope>
    <source>
        <strain evidence="4">KCTC 23984</strain>
    </source>
</reference>
<dbReference type="Gene3D" id="1.10.606.10">
    <property type="entry name" value="Vanadium-containing Chloroperoxidase, domain 2"/>
    <property type="match status" value="1"/>
</dbReference>
<dbReference type="EMBL" id="JBHUOX010000010">
    <property type="protein sequence ID" value="MFD3001468.1"/>
    <property type="molecule type" value="Genomic_DNA"/>
</dbReference>
<organism evidence="3 4">
    <name type="scientific">Pontibacter toksunensis</name>
    <dbReference type="NCBI Taxonomy" id="1332631"/>
    <lineage>
        <taxon>Bacteria</taxon>
        <taxon>Pseudomonadati</taxon>
        <taxon>Bacteroidota</taxon>
        <taxon>Cytophagia</taxon>
        <taxon>Cytophagales</taxon>
        <taxon>Hymenobacteraceae</taxon>
        <taxon>Pontibacter</taxon>
    </lineage>
</organism>